<dbReference type="EMBL" id="JBICRM010000034">
    <property type="protein sequence ID" value="MFG1709166.1"/>
    <property type="molecule type" value="Genomic_DNA"/>
</dbReference>
<keyword evidence="3" id="KW-1185">Reference proteome</keyword>
<dbReference type="Proteomes" id="UP001603978">
    <property type="component" value="Unassembled WGS sequence"/>
</dbReference>
<evidence type="ECO:0000256" key="1">
    <source>
        <dbReference type="SAM" id="Coils"/>
    </source>
</evidence>
<name>A0ABW7ARY3_9ACTN</name>
<dbReference type="RefSeq" id="WP_393173675.1">
    <property type="nucleotide sequence ID" value="NZ_JBICRM010000034.1"/>
</dbReference>
<keyword evidence="1" id="KW-0175">Coiled coil</keyword>
<feature type="coiled-coil region" evidence="1">
    <location>
        <begin position="51"/>
        <end position="78"/>
    </location>
</feature>
<evidence type="ECO:0000313" key="3">
    <source>
        <dbReference type="Proteomes" id="UP001603978"/>
    </source>
</evidence>
<gene>
    <name evidence="2" type="ORF">ACFLIM_38845</name>
</gene>
<accession>A0ABW7ARY3</accession>
<reference evidence="2 3" key="1">
    <citation type="submission" date="2024-10" db="EMBL/GenBank/DDBJ databases">
        <authorList>
            <person name="Topkara A.R."/>
            <person name="Saygin H."/>
        </authorList>
    </citation>
    <scope>NUCLEOTIDE SEQUENCE [LARGE SCALE GENOMIC DNA]</scope>
    <source>
        <strain evidence="2 3">M3C6</strain>
    </source>
</reference>
<protein>
    <submittedName>
        <fullName evidence="2">Uncharacterized protein</fullName>
    </submittedName>
</protein>
<organism evidence="2 3">
    <name type="scientific">Nonomuraea marmarensis</name>
    <dbReference type="NCBI Taxonomy" id="3351344"/>
    <lineage>
        <taxon>Bacteria</taxon>
        <taxon>Bacillati</taxon>
        <taxon>Actinomycetota</taxon>
        <taxon>Actinomycetes</taxon>
        <taxon>Streptosporangiales</taxon>
        <taxon>Streptosporangiaceae</taxon>
        <taxon>Nonomuraea</taxon>
    </lineage>
</organism>
<comment type="caution">
    <text evidence="2">The sequence shown here is derived from an EMBL/GenBank/DDBJ whole genome shotgun (WGS) entry which is preliminary data.</text>
</comment>
<sequence>MSYGYGLDCSAARDAQRAADDVRHDVDMLSDAVARHRVNADSANSDMAVRVHELFEMIDALRIQVARLEQHLKAVEGR</sequence>
<proteinExistence type="predicted"/>
<evidence type="ECO:0000313" key="2">
    <source>
        <dbReference type="EMBL" id="MFG1709166.1"/>
    </source>
</evidence>